<comment type="subcellular location">
    <subcellularLocation>
        <location evidence="8">Mitochondrion inner membrane</location>
        <topology evidence="8">Peripheral membrane protein</topology>
        <orientation evidence="8">Matrix side</orientation>
    </subcellularLocation>
</comment>
<dbReference type="EMBL" id="JANBOH010000411">
    <property type="protein sequence ID" value="KAJ1642386.1"/>
    <property type="molecule type" value="Genomic_DNA"/>
</dbReference>
<feature type="binding site" evidence="8">
    <location>
        <position position="159"/>
    </location>
    <ligand>
        <name>Fe cation</name>
        <dbReference type="ChEBI" id="CHEBI:24875"/>
        <label>2</label>
    </ligand>
</feature>
<dbReference type="InterPro" id="IPR009078">
    <property type="entry name" value="Ferritin-like_SF"/>
</dbReference>
<evidence type="ECO:0000313" key="10">
    <source>
        <dbReference type="Proteomes" id="UP001145021"/>
    </source>
</evidence>
<comment type="cofactor">
    <cofactor evidence="8">
        <name>Fe cation</name>
        <dbReference type="ChEBI" id="CHEBI:24875"/>
    </cofactor>
    <text evidence="8">Binds 2 iron ions per subunit.</text>
</comment>
<evidence type="ECO:0000256" key="4">
    <source>
        <dbReference type="ARBA" id="ARBA00023002"/>
    </source>
</evidence>
<dbReference type="PANTHER" id="PTHR11237:SF4">
    <property type="entry name" value="5-DEMETHOXYUBIQUINONE HYDROXYLASE, MITOCHONDRIAL"/>
    <property type="match status" value="1"/>
</dbReference>
<feature type="binding site" evidence="8">
    <location>
        <position position="195"/>
    </location>
    <ligand>
        <name>Fe cation</name>
        <dbReference type="ChEBI" id="CHEBI:24875"/>
        <label>1</label>
    </ligand>
</feature>
<dbReference type="GO" id="GO:0031314">
    <property type="term" value="C:extrinsic component of mitochondrial inner membrane"/>
    <property type="evidence" value="ECO:0007669"/>
    <property type="project" value="UniProtKB-UniRule"/>
</dbReference>
<keyword evidence="9" id="KW-0830">Ubiquinone</keyword>
<evidence type="ECO:0000256" key="5">
    <source>
        <dbReference type="ARBA" id="ARBA00023004"/>
    </source>
</evidence>
<keyword evidence="8" id="KW-0999">Mitochondrion inner membrane</keyword>
<reference evidence="9" key="1">
    <citation type="submission" date="2022-07" db="EMBL/GenBank/DDBJ databases">
        <title>Phylogenomic reconstructions and comparative analyses of Kickxellomycotina fungi.</title>
        <authorList>
            <person name="Reynolds N.K."/>
            <person name="Stajich J.E."/>
            <person name="Barry K."/>
            <person name="Grigoriev I.V."/>
            <person name="Crous P."/>
            <person name="Smith M.E."/>
        </authorList>
    </citation>
    <scope>NUCLEOTIDE SEQUENCE</scope>
    <source>
        <strain evidence="9">NBRC 105413</strain>
    </source>
</reference>
<feature type="binding site" evidence="8">
    <location>
        <position position="195"/>
    </location>
    <ligand>
        <name>Fe cation</name>
        <dbReference type="ChEBI" id="CHEBI:24875"/>
        <label>2</label>
    </ligand>
</feature>
<comment type="catalytic activity">
    <reaction evidence="8">
        <text>a 5-methoxy-2-methyl-3-(all-trans-polyprenyl)benzene-1,4-diol + AH2 + O2 = a 3-demethylubiquinol + A + H2O</text>
        <dbReference type="Rhea" id="RHEA:50908"/>
        <dbReference type="Rhea" id="RHEA-COMP:10859"/>
        <dbReference type="Rhea" id="RHEA-COMP:10914"/>
        <dbReference type="ChEBI" id="CHEBI:13193"/>
        <dbReference type="ChEBI" id="CHEBI:15377"/>
        <dbReference type="ChEBI" id="CHEBI:15379"/>
        <dbReference type="ChEBI" id="CHEBI:17499"/>
        <dbReference type="ChEBI" id="CHEBI:84167"/>
        <dbReference type="ChEBI" id="CHEBI:84422"/>
        <dbReference type="EC" id="1.14.99.60"/>
    </reaction>
</comment>
<accession>A0A9W7XGK6</accession>
<gene>
    <name evidence="8 9" type="primary">COQ7</name>
    <name evidence="9" type="ORF">LPJ64_005769</name>
</gene>
<keyword evidence="10" id="KW-1185">Reference proteome</keyword>
<comment type="function">
    <text evidence="8">Catalyzes the hydroxylation of 2-polyprenyl-3-methyl-6-methoxy-1,4-benzoquinol (DMQH2) during ubiquinone biosynthesis. Has also a structural role in the COQ enzyme complex, stabilizing other COQ polypeptides.</text>
</comment>
<keyword evidence="3 8" id="KW-0479">Metal-binding</keyword>
<dbReference type="GO" id="GO:0046872">
    <property type="term" value="F:metal ion binding"/>
    <property type="evidence" value="ECO:0007669"/>
    <property type="project" value="UniProtKB-KW"/>
</dbReference>
<keyword evidence="8" id="KW-0496">Mitochondrion</keyword>
<evidence type="ECO:0000256" key="3">
    <source>
        <dbReference type="ARBA" id="ARBA00022723"/>
    </source>
</evidence>
<comment type="similarity">
    <text evidence="8">Belongs to the COQ7 family.</text>
</comment>
<dbReference type="PANTHER" id="PTHR11237">
    <property type="entry name" value="COENZYME Q10 BIOSYNTHESIS PROTEIN 7"/>
    <property type="match status" value="1"/>
</dbReference>
<dbReference type="AlphaFoldDB" id="A0A9W7XGK6"/>
<keyword evidence="4 8" id="KW-0560">Oxidoreductase</keyword>
<dbReference type="InterPro" id="IPR011566">
    <property type="entry name" value="Ubq_synth_Coq7"/>
</dbReference>
<organism evidence="9 10">
    <name type="scientific">Coemansia asiatica</name>
    <dbReference type="NCBI Taxonomy" id="1052880"/>
    <lineage>
        <taxon>Eukaryota</taxon>
        <taxon>Fungi</taxon>
        <taxon>Fungi incertae sedis</taxon>
        <taxon>Zoopagomycota</taxon>
        <taxon>Kickxellomycotina</taxon>
        <taxon>Kickxellomycetes</taxon>
        <taxon>Kickxellales</taxon>
        <taxon>Kickxellaceae</taxon>
        <taxon>Coemansia</taxon>
    </lineage>
</organism>
<evidence type="ECO:0000256" key="1">
    <source>
        <dbReference type="ARBA" id="ARBA00004749"/>
    </source>
</evidence>
<evidence type="ECO:0000256" key="8">
    <source>
        <dbReference type="HAMAP-Rule" id="MF_03194"/>
    </source>
</evidence>
<feature type="binding site" evidence="8">
    <location>
        <position position="107"/>
    </location>
    <ligand>
        <name>Fe cation</name>
        <dbReference type="ChEBI" id="CHEBI:24875"/>
        <label>1</label>
    </ligand>
</feature>
<dbReference type="SUPFAM" id="SSF47240">
    <property type="entry name" value="Ferritin-like"/>
    <property type="match status" value="1"/>
</dbReference>
<proteinExistence type="inferred from homology"/>
<evidence type="ECO:0000256" key="7">
    <source>
        <dbReference type="ARBA" id="ARBA00023136"/>
    </source>
</evidence>
<evidence type="ECO:0000256" key="2">
    <source>
        <dbReference type="ARBA" id="ARBA00022688"/>
    </source>
</evidence>
<feature type="binding site" evidence="8">
    <location>
        <position position="198"/>
    </location>
    <ligand>
        <name>Fe cation</name>
        <dbReference type="ChEBI" id="CHEBI:24875"/>
        <label>2</label>
    </ligand>
</feature>
<dbReference type="GO" id="GO:0016709">
    <property type="term" value="F:oxidoreductase activity, acting on paired donors, with incorporation or reduction of molecular oxygen, NAD(P)H as one donor, and incorporation of one atom of oxygen"/>
    <property type="evidence" value="ECO:0007669"/>
    <property type="project" value="UniProtKB-UniRule"/>
</dbReference>
<dbReference type="GO" id="GO:0008682">
    <property type="term" value="F:3-demethoxyubiquinol 3-hydroxylase activity"/>
    <property type="evidence" value="ECO:0007669"/>
    <property type="project" value="UniProtKB-EC"/>
</dbReference>
<keyword evidence="6 8" id="KW-0503">Monooxygenase</keyword>
<keyword evidence="7 8" id="KW-0472">Membrane</keyword>
<keyword evidence="2 8" id="KW-0831">Ubiquinone biosynthesis</keyword>
<feature type="binding site" evidence="8">
    <location>
        <position position="76"/>
    </location>
    <ligand>
        <name>Fe cation</name>
        <dbReference type="ChEBI" id="CHEBI:24875"/>
        <label>1</label>
    </ligand>
</feature>
<evidence type="ECO:0000313" key="9">
    <source>
        <dbReference type="EMBL" id="KAJ1642386.1"/>
    </source>
</evidence>
<dbReference type="CDD" id="cd01042">
    <property type="entry name" value="DMQH"/>
    <property type="match status" value="1"/>
</dbReference>
<dbReference type="HAMAP" id="MF_01658">
    <property type="entry name" value="COQ7"/>
    <property type="match status" value="1"/>
</dbReference>
<evidence type="ECO:0000256" key="6">
    <source>
        <dbReference type="ARBA" id="ARBA00023033"/>
    </source>
</evidence>
<protein>
    <recommendedName>
        <fullName evidence="8">5-demethoxyubiquinone hydroxylase, mitochondrial</fullName>
        <shortName evidence="8">DMQ hydroxylase</shortName>
        <ecNumber evidence="8">1.14.99.60</ecNumber>
    </recommendedName>
    <alternativeName>
        <fullName evidence="8">Ubiquinone biosynthesis monooxygenase COQ7</fullName>
    </alternativeName>
</protein>
<sequence>MLCQRACPRLGPKATRLSSARLSATKRRLSSASVHNPYLKEFKYKDTVRVKNGELTLTKEEHAKIDRFIRINQAGETAAVTIYKGQMAVLSGDPHLKKLLTHMHDQEAVHLQIMDKHIVDFKVRPTVLQPVAAVGGYFLGVTSALLGVKSAMTCTEAVETRIGNHYNDQLRDLYAMKYPQLEELKQTIAKCRDEELEHLDTAVDHGSQLAPLYKLQFELIKGGCGLAIWLCDRI</sequence>
<comment type="caution">
    <text evidence="9">The sequence shown here is derived from an EMBL/GenBank/DDBJ whole genome shotgun (WGS) entry which is preliminary data.</text>
</comment>
<dbReference type="GO" id="GO:0006744">
    <property type="term" value="P:ubiquinone biosynthetic process"/>
    <property type="evidence" value="ECO:0007669"/>
    <property type="project" value="UniProtKB-UniRule"/>
</dbReference>
<comment type="pathway">
    <text evidence="1 8">Cofactor biosynthesis; ubiquinone biosynthesis.</text>
</comment>
<feature type="binding site" evidence="8">
    <location>
        <position position="110"/>
    </location>
    <ligand>
        <name>Fe cation</name>
        <dbReference type="ChEBI" id="CHEBI:24875"/>
        <label>1</label>
    </ligand>
</feature>
<name>A0A9W7XGK6_9FUNG</name>
<dbReference type="Pfam" id="PF03232">
    <property type="entry name" value="COQ7"/>
    <property type="match status" value="1"/>
</dbReference>
<comment type="subunit">
    <text evidence="8">Component of a multi-subunit COQ enzyme complex, composed of at least COQ3, COQ4, COQ5, COQ6, COQ7 and COQ9.</text>
</comment>
<dbReference type="Proteomes" id="UP001145021">
    <property type="component" value="Unassembled WGS sequence"/>
</dbReference>
<dbReference type="EC" id="1.14.99.60" evidence="8"/>
<keyword evidence="5 8" id="KW-0408">Iron</keyword>
<feature type="binding site" evidence="8">
    <location>
        <position position="107"/>
    </location>
    <ligand>
        <name>Fe cation</name>
        <dbReference type="ChEBI" id="CHEBI:24875"/>
        <label>2</label>
    </ligand>
</feature>